<dbReference type="AlphaFoldDB" id="A0A1I2K3R3"/>
<name>A0A1I2K3R3_9BACT</name>
<evidence type="ECO:0000313" key="2">
    <source>
        <dbReference type="Proteomes" id="UP000199513"/>
    </source>
</evidence>
<dbReference type="Proteomes" id="UP000199513">
    <property type="component" value="Unassembled WGS sequence"/>
</dbReference>
<accession>A0A1I2K3R3</accession>
<organism evidence="1 2">
    <name type="scientific">Thermoflexibacter ruber</name>
    <dbReference type="NCBI Taxonomy" id="1003"/>
    <lineage>
        <taxon>Bacteria</taxon>
        <taxon>Pseudomonadati</taxon>
        <taxon>Bacteroidota</taxon>
        <taxon>Cytophagia</taxon>
        <taxon>Cytophagales</taxon>
        <taxon>Thermoflexibacteraceae</taxon>
        <taxon>Thermoflexibacter</taxon>
    </lineage>
</organism>
<dbReference type="EMBL" id="FONY01000081">
    <property type="protein sequence ID" value="SFF61029.1"/>
    <property type="molecule type" value="Genomic_DNA"/>
</dbReference>
<reference evidence="1 2" key="1">
    <citation type="submission" date="2016-10" db="EMBL/GenBank/DDBJ databases">
        <authorList>
            <person name="de Groot N.N."/>
        </authorList>
    </citation>
    <scope>NUCLEOTIDE SEQUENCE [LARGE SCALE GENOMIC DNA]</scope>
    <source>
        <strain>GEY</strain>
        <strain evidence="2">DSM 9560</strain>
    </source>
</reference>
<gene>
    <name evidence="1" type="ORF">SAMN04488541_10813</name>
</gene>
<keyword evidence="2" id="KW-1185">Reference proteome</keyword>
<dbReference type="STRING" id="1003.SAMN04488541_10813"/>
<dbReference type="RefSeq" id="WP_143091067.1">
    <property type="nucleotide sequence ID" value="NZ_FONY01000081.1"/>
</dbReference>
<protein>
    <submittedName>
        <fullName evidence="1">Uncharacterized protein</fullName>
    </submittedName>
</protein>
<sequence length="290" mass="33667">MMKNIKNCVIIMIPFFLNSFQMQQTLSKITIKEIYDFGKDIAVMAAKAKVVKLVPYQSFNFSSLEPINSSNVSHDDYFKIGYDSVGKVIKVYHFEKESRLGNFEMDIYHHEKFKIATLIKLGENCDTSSVENKTYLKGVFVLLTDIKKIYFINTVRQYDNNCIFCGGVDYESSSFSLGNFQDISVVMLINANFYPEYIFRVSFNRLLFVSLPVYDSKNFSLLSETLLAYNCAKNFEIREQTQLKDFDDIIEKNCLYPIAKVIPSINPECSHLPLWLNSGIYYYEFPHNKD</sequence>
<proteinExistence type="predicted"/>
<evidence type="ECO:0000313" key="1">
    <source>
        <dbReference type="EMBL" id="SFF61029.1"/>
    </source>
</evidence>